<reference evidence="3" key="1">
    <citation type="submission" date="2016-07" db="EMBL/GenBank/DDBJ databases">
        <authorList>
            <person name="Florea S."/>
            <person name="Webb J.S."/>
            <person name="Jaromczyk J."/>
            <person name="Schardl C.L."/>
        </authorList>
    </citation>
    <scope>NUCLEOTIDE SEQUENCE [LARGE SCALE GENOMIC DNA]</scope>
    <source>
        <strain evidence="3">1YdBTEX2</strain>
        <plasmid evidence="3">Plasmid pve_Plasmid</plasmid>
    </source>
</reference>
<gene>
    <name evidence="2" type="ORF">PVE_P0018</name>
</gene>
<accession>A0A1D3K9K6</accession>
<evidence type="ECO:0000313" key="3">
    <source>
        <dbReference type="Proteomes" id="UP000245431"/>
    </source>
</evidence>
<evidence type="ECO:0000313" key="2">
    <source>
        <dbReference type="EMBL" id="SBW85063.1"/>
    </source>
</evidence>
<protein>
    <recommendedName>
        <fullName evidence="1">ASCH domain-containing protein</fullName>
    </recommendedName>
</protein>
<dbReference type="Pfam" id="PF04266">
    <property type="entry name" value="ASCH"/>
    <property type="match status" value="1"/>
</dbReference>
<geneLocation type="plasmid" evidence="3">
    <name>pve_Plasmid</name>
</geneLocation>
<dbReference type="Gene3D" id="2.30.130.30">
    <property type="entry name" value="Hypothetical protein"/>
    <property type="match status" value="1"/>
</dbReference>
<dbReference type="Proteomes" id="UP000245431">
    <property type="component" value="Plasmid PVE_plasmid"/>
</dbReference>
<organism evidence="2 3">
    <name type="scientific">Pseudomonas veronii 1YdBTEX2</name>
    <dbReference type="NCBI Taxonomy" id="1295141"/>
    <lineage>
        <taxon>Bacteria</taxon>
        <taxon>Pseudomonadati</taxon>
        <taxon>Pseudomonadota</taxon>
        <taxon>Gammaproteobacteria</taxon>
        <taxon>Pseudomonadales</taxon>
        <taxon>Pseudomonadaceae</taxon>
        <taxon>Pseudomonas</taxon>
    </lineage>
</organism>
<proteinExistence type="predicted"/>
<name>A0A1D3K9K6_PSEVE</name>
<keyword evidence="2" id="KW-0614">Plasmid</keyword>
<feature type="domain" description="ASCH" evidence="1">
    <location>
        <begin position="4"/>
        <end position="85"/>
    </location>
</feature>
<evidence type="ECO:0000259" key="1">
    <source>
        <dbReference type="Pfam" id="PF04266"/>
    </source>
</evidence>
<dbReference type="CDD" id="cd06554">
    <property type="entry name" value="ASCH_ASC-1_like"/>
    <property type="match status" value="1"/>
</dbReference>
<sequence length="124" mass="13904">MKALTIRQPWAWLIVHAGKNVENRSWRSHYRGRFLVHAAKGMTLREYEEAKAWSCACGAIEIPAFGDLERGGVIGSVELVDVLDHSDSPWFMGPKAFVLRAPQALPFMPVKGRLGFFEVPTAHD</sequence>
<dbReference type="InterPro" id="IPR015947">
    <property type="entry name" value="PUA-like_sf"/>
</dbReference>
<dbReference type="InterPro" id="IPR007374">
    <property type="entry name" value="ASCH_domain"/>
</dbReference>
<dbReference type="AlphaFoldDB" id="A0A1D3K9K6"/>
<dbReference type="SUPFAM" id="SSF88697">
    <property type="entry name" value="PUA domain-like"/>
    <property type="match status" value="1"/>
</dbReference>
<dbReference type="EMBL" id="LT599585">
    <property type="protein sequence ID" value="SBW85063.1"/>
    <property type="molecule type" value="Genomic_DNA"/>
</dbReference>